<dbReference type="Gene3D" id="3.40.50.1000">
    <property type="entry name" value="HAD superfamily/HAD-like"/>
    <property type="match status" value="1"/>
</dbReference>
<dbReference type="PANTHER" id="PTHR42891:SF1">
    <property type="entry name" value="D-GLYCERO-BETA-D-MANNO-HEPTOSE-1,7-BISPHOSPHATE 7-PHOSPHATASE"/>
    <property type="match status" value="1"/>
</dbReference>
<keyword evidence="10" id="KW-1185">Reference proteome</keyword>
<keyword evidence="5 9" id="KW-0378">Hydrolase</keyword>
<dbReference type="NCBIfam" id="TIGR01662">
    <property type="entry name" value="HAD-SF-IIIA"/>
    <property type="match status" value="1"/>
</dbReference>
<name>A0ABU8EC26_9ACTN</name>
<dbReference type="EMBL" id="JBAPLV010000040">
    <property type="protein sequence ID" value="MEI4281186.1"/>
    <property type="molecule type" value="Genomic_DNA"/>
</dbReference>
<dbReference type="InterPro" id="IPR029044">
    <property type="entry name" value="Nucleotide-diphossugar_trans"/>
</dbReference>
<dbReference type="InterPro" id="IPR006439">
    <property type="entry name" value="HAD-SF_hydro_IA"/>
</dbReference>
<evidence type="ECO:0000313" key="9">
    <source>
        <dbReference type="EMBL" id="MEI4281186.1"/>
    </source>
</evidence>
<comment type="subcellular location">
    <subcellularLocation>
        <location evidence="1">Cytoplasm</location>
    </subcellularLocation>
</comment>
<dbReference type="SUPFAM" id="SSF56784">
    <property type="entry name" value="HAD-like"/>
    <property type="match status" value="1"/>
</dbReference>
<evidence type="ECO:0000256" key="1">
    <source>
        <dbReference type="ARBA" id="ARBA00004496"/>
    </source>
</evidence>
<keyword evidence="6" id="KW-0119">Carbohydrate metabolism</keyword>
<dbReference type="NCBIfam" id="TIGR01509">
    <property type="entry name" value="HAD-SF-IA-v3"/>
    <property type="match status" value="1"/>
</dbReference>
<dbReference type="InterPro" id="IPR006549">
    <property type="entry name" value="HAD-SF_hydro_IIIA"/>
</dbReference>
<sequence>MSGPRYAVVVPSVGRPSLRVLLDALAAATGPRPEWLVVVDDRAVPGGTPAVDVRDLPADVAEHVLVLRSGGRGPAAARNTGWRAVPADVDWIAFLDDDVLVGPAWCADLVADLAAADRHGLAASQAEIDVPLPADRRPTDWERGTAGLSGAWWITADMAYRRDALVAVDGFDERFPRAFREDADLALRVQDTGRRLVVGRRRTTHPVRPPGRWTSLRQQRGNADDVLMARVHGRLWHDRAGAATGCRPRHLVITAAGLLALATRSRVAAAVWAAGTAEFARARIAPGPRDRTEVLTMLATSVAIPPAATWWWLRALLRRTPPRPVAAEPQAKALLVDRDDTLVVDVPYNGDPARVRPLPGAVQAVQAARAAGLPVGVVTNQSGLARGAFTAEDMAAVHARVDELFGAFDTWAVCPHGPEDGCACRKPAPGSVLAAAATLGVEPEDCVLVGDIGADVEAARAAGARSVLVPSAVTRTAEVAQAPVVARDLGDAVAAVLGSRR</sequence>
<dbReference type="NCBIfam" id="TIGR01656">
    <property type="entry name" value="Histidinol-ppas"/>
    <property type="match status" value="1"/>
</dbReference>
<evidence type="ECO:0000256" key="3">
    <source>
        <dbReference type="ARBA" id="ARBA00022490"/>
    </source>
</evidence>
<dbReference type="InterPro" id="IPR006543">
    <property type="entry name" value="Histidinol-phos"/>
</dbReference>
<proteinExistence type="inferred from homology"/>
<evidence type="ECO:0000259" key="8">
    <source>
        <dbReference type="Pfam" id="PF00535"/>
    </source>
</evidence>
<dbReference type="PANTHER" id="PTHR42891">
    <property type="entry name" value="D-GLYCERO-BETA-D-MANNO-HEPTOSE-1,7-BISPHOSPHATE 7-PHOSPHATASE"/>
    <property type="match status" value="1"/>
</dbReference>
<evidence type="ECO:0000256" key="2">
    <source>
        <dbReference type="ARBA" id="ARBA00005628"/>
    </source>
</evidence>
<organism evidence="9 10">
    <name type="scientific">Klenkia terrae</name>
    <dbReference type="NCBI Taxonomy" id="1052259"/>
    <lineage>
        <taxon>Bacteria</taxon>
        <taxon>Bacillati</taxon>
        <taxon>Actinomycetota</taxon>
        <taxon>Actinomycetes</taxon>
        <taxon>Geodermatophilales</taxon>
        <taxon>Geodermatophilaceae</taxon>
        <taxon>Klenkia</taxon>
    </lineage>
</organism>
<dbReference type="Gene3D" id="3.90.550.10">
    <property type="entry name" value="Spore Coat Polysaccharide Biosynthesis Protein SpsA, Chain A"/>
    <property type="match status" value="1"/>
</dbReference>
<evidence type="ECO:0000256" key="6">
    <source>
        <dbReference type="ARBA" id="ARBA00023277"/>
    </source>
</evidence>
<dbReference type="Pfam" id="PF00535">
    <property type="entry name" value="Glycos_transf_2"/>
    <property type="match status" value="1"/>
</dbReference>
<keyword evidence="4" id="KW-0479">Metal-binding</keyword>
<dbReference type="SUPFAM" id="SSF53448">
    <property type="entry name" value="Nucleotide-diphospho-sugar transferases"/>
    <property type="match status" value="1"/>
</dbReference>
<dbReference type="RefSeq" id="WP_225235454.1">
    <property type="nucleotide sequence ID" value="NZ_JBAPLV010000040.1"/>
</dbReference>
<evidence type="ECO:0000256" key="4">
    <source>
        <dbReference type="ARBA" id="ARBA00022723"/>
    </source>
</evidence>
<gene>
    <name evidence="9" type="ORF">UXQ13_22125</name>
</gene>
<dbReference type="Proteomes" id="UP001373496">
    <property type="component" value="Unassembled WGS sequence"/>
</dbReference>
<feature type="domain" description="Glycosyltransferase 2-like" evidence="8">
    <location>
        <begin position="8"/>
        <end position="140"/>
    </location>
</feature>
<evidence type="ECO:0000256" key="5">
    <source>
        <dbReference type="ARBA" id="ARBA00022801"/>
    </source>
</evidence>
<dbReference type="InterPro" id="IPR023214">
    <property type="entry name" value="HAD_sf"/>
</dbReference>
<comment type="caution">
    <text evidence="9">The sequence shown here is derived from an EMBL/GenBank/DDBJ whole genome shotgun (WGS) entry which is preliminary data.</text>
</comment>
<accession>A0ABU8EC26</accession>
<comment type="similarity">
    <text evidence="2">Belongs to the GmhB family.</text>
</comment>
<keyword evidence="3" id="KW-0963">Cytoplasm</keyword>
<dbReference type="InterPro" id="IPR001173">
    <property type="entry name" value="Glyco_trans_2-like"/>
</dbReference>
<evidence type="ECO:0000256" key="7">
    <source>
        <dbReference type="ARBA" id="ARBA00031828"/>
    </source>
</evidence>
<protein>
    <recommendedName>
        <fullName evidence="7">D,D-heptose 1,7-bisphosphate phosphatase</fullName>
    </recommendedName>
</protein>
<dbReference type="GO" id="GO:0016787">
    <property type="term" value="F:hydrolase activity"/>
    <property type="evidence" value="ECO:0007669"/>
    <property type="project" value="UniProtKB-KW"/>
</dbReference>
<dbReference type="Pfam" id="PF13242">
    <property type="entry name" value="Hydrolase_like"/>
    <property type="match status" value="1"/>
</dbReference>
<evidence type="ECO:0000313" key="10">
    <source>
        <dbReference type="Proteomes" id="UP001373496"/>
    </source>
</evidence>
<dbReference type="InterPro" id="IPR004446">
    <property type="entry name" value="Heptose_bisP_phosphatase"/>
</dbReference>
<reference evidence="9 10" key="1">
    <citation type="submission" date="2024-03" db="EMBL/GenBank/DDBJ databases">
        <title>Draft genome sequence of Klenkia terrae.</title>
        <authorList>
            <person name="Duangmal K."/>
            <person name="Chantavorakit T."/>
        </authorList>
    </citation>
    <scope>NUCLEOTIDE SEQUENCE [LARGE SCALE GENOMIC DNA]</scope>
    <source>
        <strain evidence="9 10">JCM 17786</strain>
    </source>
</reference>
<dbReference type="InterPro" id="IPR036412">
    <property type="entry name" value="HAD-like_sf"/>
</dbReference>